<dbReference type="HOGENOM" id="CLU_1250520_0_0_1"/>
<gene>
    <name evidence="2" type="ORF">CERSUDRAFT_91962</name>
</gene>
<keyword evidence="3" id="KW-1185">Reference proteome</keyword>
<keyword evidence="1" id="KW-1133">Transmembrane helix</keyword>
<reference evidence="2 3" key="1">
    <citation type="journal article" date="2012" name="Proc. Natl. Acad. Sci. U.S.A.">
        <title>Comparative genomics of Ceriporiopsis subvermispora and Phanerochaete chrysosporium provide insight into selective ligninolysis.</title>
        <authorList>
            <person name="Fernandez-Fueyo E."/>
            <person name="Ruiz-Duenas F.J."/>
            <person name="Ferreira P."/>
            <person name="Floudas D."/>
            <person name="Hibbett D.S."/>
            <person name="Canessa P."/>
            <person name="Larrondo L.F."/>
            <person name="James T.Y."/>
            <person name="Seelenfreund D."/>
            <person name="Lobos S."/>
            <person name="Polanco R."/>
            <person name="Tello M."/>
            <person name="Honda Y."/>
            <person name="Watanabe T."/>
            <person name="Watanabe T."/>
            <person name="Ryu J.S."/>
            <person name="Kubicek C.P."/>
            <person name="Schmoll M."/>
            <person name="Gaskell J."/>
            <person name="Hammel K.E."/>
            <person name="St John F.J."/>
            <person name="Vanden Wymelenberg A."/>
            <person name="Sabat G."/>
            <person name="Splinter BonDurant S."/>
            <person name="Syed K."/>
            <person name="Yadav J.S."/>
            <person name="Doddapaneni H."/>
            <person name="Subramanian V."/>
            <person name="Lavin J.L."/>
            <person name="Oguiza J.A."/>
            <person name="Perez G."/>
            <person name="Pisabarro A.G."/>
            <person name="Ramirez L."/>
            <person name="Santoyo F."/>
            <person name="Master E."/>
            <person name="Coutinho P.M."/>
            <person name="Henrissat B."/>
            <person name="Lombard V."/>
            <person name="Magnuson J.K."/>
            <person name="Kuees U."/>
            <person name="Hori C."/>
            <person name="Igarashi K."/>
            <person name="Samejima M."/>
            <person name="Held B.W."/>
            <person name="Barry K.W."/>
            <person name="LaButti K.M."/>
            <person name="Lapidus A."/>
            <person name="Lindquist E.A."/>
            <person name="Lucas S.M."/>
            <person name="Riley R."/>
            <person name="Salamov A.A."/>
            <person name="Hoffmeister D."/>
            <person name="Schwenk D."/>
            <person name="Hadar Y."/>
            <person name="Yarden O."/>
            <person name="de Vries R.P."/>
            <person name="Wiebenga A."/>
            <person name="Stenlid J."/>
            <person name="Eastwood D."/>
            <person name="Grigoriev I.V."/>
            <person name="Berka R.M."/>
            <person name="Blanchette R.A."/>
            <person name="Kersten P."/>
            <person name="Martinez A.T."/>
            <person name="Vicuna R."/>
            <person name="Cullen D."/>
        </authorList>
    </citation>
    <scope>NUCLEOTIDE SEQUENCE [LARGE SCALE GENOMIC DNA]</scope>
    <source>
        <strain evidence="2 3">B</strain>
    </source>
</reference>
<dbReference type="OrthoDB" id="3199367at2759"/>
<dbReference type="AlphaFoldDB" id="M2RKY4"/>
<accession>M2RKY4</accession>
<feature type="transmembrane region" description="Helical" evidence="1">
    <location>
        <begin position="30"/>
        <end position="58"/>
    </location>
</feature>
<dbReference type="EMBL" id="KB445793">
    <property type="protein sequence ID" value="EMD39451.1"/>
    <property type="molecule type" value="Genomic_DNA"/>
</dbReference>
<evidence type="ECO:0000256" key="1">
    <source>
        <dbReference type="SAM" id="Phobius"/>
    </source>
</evidence>
<name>M2RKY4_CERS8</name>
<dbReference type="Proteomes" id="UP000016930">
    <property type="component" value="Unassembled WGS sequence"/>
</dbReference>
<protein>
    <submittedName>
        <fullName evidence="2">Uncharacterized protein</fullName>
    </submittedName>
</protein>
<organism evidence="2 3">
    <name type="scientific">Ceriporiopsis subvermispora (strain B)</name>
    <name type="common">White-rot fungus</name>
    <name type="synonym">Gelatoporia subvermispora</name>
    <dbReference type="NCBI Taxonomy" id="914234"/>
    <lineage>
        <taxon>Eukaryota</taxon>
        <taxon>Fungi</taxon>
        <taxon>Dikarya</taxon>
        <taxon>Basidiomycota</taxon>
        <taxon>Agaricomycotina</taxon>
        <taxon>Agaricomycetes</taxon>
        <taxon>Polyporales</taxon>
        <taxon>Gelatoporiaceae</taxon>
        <taxon>Gelatoporia</taxon>
    </lineage>
</organism>
<keyword evidence="1" id="KW-0472">Membrane</keyword>
<evidence type="ECO:0000313" key="2">
    <source>
        <dbReference type="EMBL" id="EMD39451.1"/>
    </source>
</evidence>
<proteinExistence type="predicted"/>
<sequence>MAQRRGWFCTFCALLPLGETTSVFLSSPFFFVILLNFAVAMLFTRAVMLFAIAASSLLDGANAEKHAGVLSIPSGSRRVGEAKAKAEENASMGYTRAAREVYDPRITSPTTHTVWAVGNTVEVTWDTTGLPGGGQAGTGKVVLGHVSGNDANEHLDLEHPLATNVDLSRGHVPVQVPNVPPGNNYIVADASRNSNAASACALVSKVFGDSGNRSPTFSIAG</sequence>
<keyword evidence="1" id="KW-0812">Transmembrane</keyword>
<evidence type="ECO:0000313" key="3">
    <source>
        <dbReference type="Proteomes" id="UP000016930"/>
    </source>
</evidence>
<dbReference type="STRING" id="914234.M2RKY4"/>